<keyword evidence="2" id="KW-1185">Reference proteome</keyword>
<dbReference type="RefSeq" id="WP_183092097.1">
    <property type="nucleotide sequence ID" value="NZ_CP050854.1"/>
</dbReference>
<protein>
    <submittedName>
        <fullName evidence="1">Uncharacterized protein</fullName>
    </submittedName>
</protein>
<evidence type="ECO:0000313" key="1">
    <source>
        <dbReference type="EMBL" id="QTF07180.1"/>
    </source>
</evidence>
<accession>A0ABX7UPN0</accession>
<evidence type="ECO:0000313" key="2">
    <source>
        <dbReference type="Proteomes" id="UP000671960"/>
    </source>
</evidence>
<name>A0ABX7UPN0_9GAMM</name>
<dbReference type="EMBL" id="CP050854">
    <property type="protein sequence ID" value="QTF07180.1"/>
    <property type="molecule type" value="Genomic_DNA"/>
</dbReference>
<organism evidence="1 2">
    <name type="scientific">Brenneria izadpanahii</name>
    <dbReference type="NCBI Taxonomy" id="2722756"/>
    <lineage>
        <taxon>Bacteria</taxon>
        <taxon>Pseudomonadati</taxon>
        <taxon>Pseudomonadota</taxon>
        <taxon>Gammaproteobacteria</taxon>
        <taxon>Enterobacterales</taxon>
        <taxon>Pectobacteriaceae</taxon>
        <taxon>Brenneria</taxon>
    </lineage>
</organism>
<sequence length="51" mass="5555">MRADHIQASALQLNLPICALSGSNLKPVTDSVQSTPVLLHQPYQTDVEQLL</sequence>
<dbReference type="Proteomes" id="UP000671960">
    <property type="component" value="Chromosome"/>
</dbReference>
<gene>
    <name evidence="1" type="ORF">HC231_03965</name>
</gene>
<proteinExistence type="predicted"/>
<reference evidence="1 2" key="1">
    <citation type="submission" date="2020-03" db="EMBL/GenBank/DDBJ databases">
        <authorList>
            <person name="Bakhshi Ganjeh M."/>
        </authorList>
    </citation>
    <scope>NUCLEOTIDE SEQUENCE [LARGE SCALE GENOMIC DNA]</scope>
    <source>
        <strain evidence="2">Iran 50</strain>
    </source>
</reference>